<evidence type="ECO:0000256" key="6">
    <source>
        <dbReference type="ARBA" id="ARBA00022763"/>
    </source>
</evidence>
<name>A0ABX1VFH8_9PLAN</name>
<feature type="binding site" evidence="12">
    <location>
        <position position="82"/>
    </location>
    <ligand>
        <name>Mg(2+)</name>
        <dbReference type="ChEBI" id="CHEBI:18420"/>
        <label>2</label>
    </ligand>
</feature>
<evidence type="ECO:0000313" key="13">
    <source>
        <dbReference type="EMBL" id="NNJ26874.1"/>
    </source>
</evidence>
<evidence type="ECO:0000256" key="2">
    <source>
        <dbReference type="ARBA" id="ARBA00022490"/>
    </source>
</evidence>
<dbReference type="SUPFAM" id="SSF53098">
    <property type="entry name" value="Ribonuclease H-like"/>
    <property type="match status" value="1"/>
</dbReference>
<comment type="subcellular location">
    <subcellularLocation>
        <location evidence="12">Cytoplasm</location>
    </subcellularLocation>
</comment>
<dbReference type="PANTHER" id="PTHR30194">
    <property type="entry name" value="CROSSOVER JUNCTION ENDODEOXYRIBONUCLEASE RUVC"/>
    <property type="match status" value="1"/>
</dbReference>
<keyword evidence="10 12" id="KW-0233">DNA recombination</keyword>
<feature type="active site" evidence="12">
    <location>
        <position position="82"/>
    </location>
</feature>
<dbReference type="Proteomes" id="UP000609651">
    <property type="component" value="Unassembled WGS sequence"/>
</dbReference>
<comment type="cofactor">
    <cofactor evidence="12">
        <name>Mg(2+)</name>
        <dbReference type="ChEBI" id="CHEBI:18420"/>
    </cofactor>
    <text evidence="12">Binds 2 Mg(2+) ion per subunit.</text>
</comment>
<keyword evidence="8 12" id="KW-0460">Magnesium</keyword>
<dbReference type="Pfam" id="PF02075">
    <property type="entry name" value="RuvC"/>
    <property type="match status" value="1"/>
</dbReference>
<dbReference type="RefSeq" id="WP_171188336.1">
    <property type="nucleotide sequence ID" value="NZ_WTPX01000104.1"/>
</dbReference>
<keyword evidence="9 12" id="KW-0238">DNA-binding</keyword>
<comment type="caution">
    <text evidence="13">The sequence shown here is derived from an EMBL/GenBank/DDBJ whole genome shotgun (WGS) entry which is preliminary data.</text>
</comment>
<dbReference type="GO" id="GO:0016787">
    <property type="term" value="F:hydrolase activity"/>
    <property type="evidence" value="ECO:0007669"/>
    <property type="project" value="UniProtKB-KW"/>
</dbReference>
<evidence type="ECO:0000256" key="4">
    <source>
        <dbReference type="ARBA" id="ARBA00022723"/>
    </source>
</evidence>
<accession>A0ABX1VFH8</accession>
<reference evidence="13 14" key="1">
    <citation type="journal article" date="2020" name="Syst. Appl. Microbiol.">
        <title>Alienimonas chondri sp. nov., a novel planctomycete isolated from the biofilm of the red alga Chondrus crispus.</title>
        <authorList>
            <person name="Vitorino I."/>
            <person name="Albuquerque L."/>
            <person name="Wiegand S."/>
            <person name="Kallscheuer N."/>
            <person name="da Costa M.S."/>
            <person name="Lobo-da-Cunha A."/>
            <person name="Jogler C."/>
            <person name="Lage O.M."/>
        </authorList>
    </citation>
    <scope>NUCLEOTIDE SEQUENCE [LARGE SCALE GENOMIC DNA]</scope>
    <source>
        <strain evidence="13 14">LzC2</strain>
    </source>
</reference>
<dbReference type="InterPro" id="IPR036397">
    <property type="entry name" value="RNaseH_sf"/>
</dbReference>
<protein>
    <recommendedName>
        <fullName evidence="12">Crossover junction endodeoxyribonuclease RuvC</fullName>
        <ecNumber evidence="12">3.1.21.10</ecNumber>
    </recommendedName>
    <alternativeName>
        <fullName evidence="12">Holliday junction nuclease RuvC</fullName>
    </alternativeName>
    <alternativeName>
        <fullName evidence="12">Holliday junction resolvase RuvC</fullName>
    </alternativeName>
</protein>
<evidence type="ECO:0000256" key="11">
    <source>
        <dbReference type="ARBA" id="ARBA00023204"/>
    </source>
</evidence>
<keyword evidence="4 12" id="KW-0479">Metal-binding</keyword>
<keyword evidence="2 12" id="KW-0963">Cytoplasm</keyword>
<comment type="similarity">
    <text evidence="1 12">Belongs to the RuvC family.</text>
</comment>
<dbReference type="InterPro" id="IPR012337">
    <property type="entry name" value="RNaseH-like_sf"/>
</dbReference>
<evidence type="ECO:0000256" key="8">
    <source>
        <dbReference type="ARBA" id="ARBA00022842"/>
    </source>
</evidence>
<evidence type="ECO:0000256" key="10">
    <source>
        <dbReference type="ARBA" id="ARBA00023172"/>
    </source>
</evidence>
<gene>
    <name evidence="12 13" type="primary">ruvC</name>
    <name evidence="13" type="ORF">LzC2_29690</name>
</gene>
<keyword evidence="14" id="KW-1185">Reference proteome</keyword>
<organism evidence="13 14">
    <name type="scientific">Alienimonas chondri</name>
    <dbReference type="NCBI Taxonomy" id="2681879"/>
    <lineage>
        <taxon>Bacteria</taxon>
        <taxon>Pseudomonadati</taxon>
        <taxon>Planctomycetota</taxon>
        <taxon>Planctomycetia</taxon>
        <taxon>Planctomycetales</taxon>
        <taxon>Planctomycetaceae</taxon>
        <taxon>Alienimonas</taxon>
    </lineage>
</organism>
<evidence type="ECO:0000313" key="14">
    <source>
        <dbReference type="Proteomes" id="UP000609651"/>
    </source>
</evidence>
<dbReference type="EC" id="3.1.21.10" evidence="12"/>
<sequence>MSVLRTVLTLPQAPPPRCLGLDPGLNRTGYAILELTPRGPRLVEGGVLKSKASDPLAARVAEIGGGVRELIQEFLPRLIAVEQVFAHGRNYSSSLKLAHCRGAILLAAGEEGVRVESLAPTAIKARACGNGRADKAQMQRSVSTELGLKDVLEPNDVADAAAAALCVFGQLRAAAA</sequence>
<feature type="binding site" evidence="12">
    <location>
        <position position="22"/>
    </location>
    <ligand>
        <name>Mg(2+)</name>
        <dbReference type="ChEBI" id="CHEBI:18420"/>
        <label>1</label>
    </ligand>
</feature>
<dbReference type="PANTHER" id="PTHR30194:SF3">
    <property type="entry name" value="CROSSOVER JUNCTION ENDODEOXYRIBONUCLEASE RUVC"/>
    <property type="match status" value="1"/>
</dbReference>
<comment type="subunit">
    <text evidence="12">Homodimer which binds Holliday junction (HJ) DNA. The HJ becomes 2-fold symmetrical on binding to RuvC with unstacked arms; it has a different conformation from HJ DNA in complex with RuvA. In the full resolvosome a probable DNA-RuvA(4)-RuvB(12)-RuvC(2) complex forms which resolves the HJ.</text>
</comment>
<dbReference type="PROSITE" id="PS01321">
    <property type="entry name" value="RUVC"/>
    <property type="match status" value="1"/>
</dbReference>
<comment type="function">
    <text evidence="12">The RuvA-RuvB-RuvC complex processes Holliday junction (HJ) DNA during genetic recombination and DNA repair. Endonuclease that resolves HJ intermediates. Cleaves cruciform DNA by making single-stranded nicks across the HJ at symmetrical positions within the homologous arms, yielding a 5'-phosphate and a 3'-hydroxyl group; requires a central core of homology in the junction. The consensus cleavage sequence is 5'-(A/T)TT(C/G)-3'. Cleavage occurs on the 3'-side of the TT dinucleotide at the point of strand exchange. HJ branch migration catalyzed by RuvA-RuvB allows RuvC to scan DNA until it finds its consensus sequence, where it cleaves and resolves the cruciform DNA.</text>
</comment>
<keyword evidence="6 12" id="KW-0227">DNA damage</keyword>
<keyword evidence="5 12" id="KW-0255">Endonuclease</keyword>
<keyword evidence="3 12" id="KW-0540">Nuclease</keyword>
<feature type="binding site" evidence="12">
    <location>
        <position position="156"/>
    </location>
    <ligand>
        <name>Mg(2+)</name>
        <dbReference type="ChEBI" id="CHEBI:18420"/>
        <label>1</label>
    </ligand>
</feature>
<dbReference type="Gene3D" id="3.30.420.10">
    <property type="entry name" value="Ribonuclease H-like superfamily/Ribonuclease H"/>
    <property type="match status" value="1"/>
</dbReference>
<dbReference type="PRINTS" id="PR00696">
    <property type="entry name" value="RSOLVASERUVC"/>
</dbReference>
<evidence type="ECO:0000256" key="1">
    <source>
        <dbReference type="ARBA" id="ARBA00009518"/>
    </source>
</evidence>
<keyword evidence="11 12" id="KW-0234">DNA repair</keyword>
<dbReference type="InterPro" id="IPR002176">
    <property type="entry name" value="X-over_junc_endoDNase_RuvC"/>
</dbReference>
<dbReference type="CDD" id="cd16962">
    <property type="entry name" value="RuvC"/>
    <property type="match status" value="1"/>
</dbReference>
<proteinExistence type="inferred from homology"/>
<evidence type="ECO:0000256" key="3">
    <source>
        <dbReference type="ARBA" id="ARBA00022722"/>
    </source>
</evidence>
<keyword evidence="7 12" id="KW-0378">Hydrolase</keyword>
<feature type="active site" evidence="12">
    <location>
        <position position="156"/>
    </location>
</feature>
<dbReference type="HAMAP" id="MF_00034">
    <property type="entry name" value="RuvC"/>
    <property type="match status" value="1"/>
</dbReference>
<evidence type="ECO:0000256" key="9">
    <source>
        <dbReference type="ARBA" id="ARBA00023125"/>
    </source>
</evidence>
<evidence type="ECO:0000256" key="12">
    <source>
        <dbReference type="HAMAP-Rule" id="MF_00034"/>
    </source>
</evidence>
<feature type="active site" evidence="12">
    <location>
        <position position="22"/>
    </location>
</feature>
<dbReference type="InterPro" id="IPR020563">
    <property type="entry name" value="X-over_junc_endoDNase_Mg_BS"/>
</dbReference>
<dbReference type="EMBL" id="WTPX01000104">
    <property type="protein sequence ID" value="NNJ26874.1"/>
    <property type="molecule type" value="Genomic_DNA"/>
</dbReference>
<comment type="catalytic activity">
    <reaction evidence="12">
        <text>Endonucleolytic cleavage at a junction such as a reciprocal single-stranded crossover between two homologous DNA duplexes (Holliday junction).</text>
        <dbReference type="EC" id="3.1.21.10"/>
    </reaction>
</comment>
<evidence type="ECO:0000256" key="7">
    <source>
        <dbReference type="ARBA" id="ARBA00022801"/>
    </source>
</evidence>
<evidence type="ECO:0000256" key="5">
    <source>
        <dbReference type="ARBA" id="ARBA00022759"/>
    </source>
</evidence>